<sequence length="117" mass="13199">MGLRSARATAILLPLGMLFRFETLFVTDSPSTHPLLVPRRPLGSAFPRHVARSYERAAPRPLRLQTLPQRKRRALEKAVASRMAHRRRVSQQAPRERLACAADTTSTPIPVRLKVNI</sequence>
<name>A0A9P3GJE7_9APHY</name>
<proteinExistence type="predicted"/>
<evidence type="ECO:0008006" key="5">
    <source>
        <dbReference type="Google" id="ProtNLM"/>
    </source>
</evidence>
<accession>A0A9P3GJE7</accession>
<protein>
    <recommendedName>
        <fullName evidence="5">Secreted protein</fullName>
    </recommendedName>
</protein>
<dbReference type="Proteomes" id="UP000703269">
    <property type="component" value="Unassembled WGS sequence"/>
</dbReference>
<comment type="caution">
    <text evidence="3">The sequence shown here is derived from an EMBL/GenBank/DDBJ whole genome shotgun (WGS) entry which is preliminary data.</text>
</comment>
<feature type="signal peptide" evidence="2">
    <location>
        <begin position="1"/>
        <end position="20"/>
    </location>
</feature>
<evidence type="ECO:0000256" key="1">
    <source>
        <dbReference type="SAM" id="MobiDB-lite"/>
    </source>
</evidence>
<reference evidence="3 4" key="1">
    <citation type="submission" date="2021-08" db="EMBL/GenBank/DDBJ databases">
        <title>Draft Genome Sequence of Phanerochaete sordida strain YK-624.</title>
        <authorList>
            <person name="Mori T."/>
            <person name="Dohra H."/>
            <person name="Suzuki T."/>
            <person name="Kawagishi H."/>
            <person name="Hirai H."/>
        </authorList>
    </citation>
    <scope>NUCLEOTIDE SEQUENCE [LARGE SCALE GENOMIC DNA]</scope>
    <source>
        <strain evidence="3 4">YK-624</strain>
    </source>
</reference>
<feature type="region of interest" description="Disordered" evidence="1">
    <location>
        <begin position="80"/>
        <end position="103"/>
    </location>
</feature>
<organism evidence="3 4">
    <name type="scientific">Phanerochaete sordida</name>
    <dbReference type="NCBI Taxonomy" id="48140"/>
    <lineage>
        <taxon>Eukaryota</taxon>
        <taxon>Fungi</taxon>
        <taxon>Dikarya</taxon>
        <taxon>Basidiomycota</taxon>
        <taxon>Agaricomycotina</taxon>
        <taxon>Agaricomycetes</taxon>
        <taxon>Polyporales</taxon>
        <taxon>Phanerochaetaceae</taxon>
        <taxon>Phanerochaete</taxon>
    </lineage>
</organism>
<dbReference type="AlphaFoldDB" id="A0A9P3GJE7"/>
<feature type="chain" id="PRO_5040155772" description="Secreted protein" evidence="2">
    <location>
        <begin position="21"/>
        <end position="117"/>
    </location>
</feature>
<dbReference type="EMBL" id="BPQB01000048">
    <property type="protein sequence ID" value="GJE95354.1"/>
    <property type="molecule type" value="Genomic_DNA"/>
</dbReference>
<keyword evidence="4" id="KW-1185">Reference proteome</keyword>
<evidence type="ECO:0000256" key="2">
    <source>
        <dbReference type="SAM" id="SignalP"/>
    </source>
</evidence>
<evidence type="ECO:0000313" key="3">
    <source>
        <dbReference type="EMBL" id="GJE95354.1"/>
    </source>
</evidence>
<keyword evidence="2" id="KW-0732">Signal</keyword>
<evidence type="ECO:0000313" key="4">
    <source>
        <dbReference type="Proteomes" id="UP000703269"/>
    </source>
</evidence>
<gene>
    <name evidence="3" type="ORF">PsYK624_115380</name>
</gene>